<protein>
    <submittedName>
        <fullName evidence="1">Uncharacterized protein</fullName>
    </submittedName>
</protein>
<reference evidence="1" key="1">
    <citation type="submission" date="2022-07" db="EMBL/GenBank/DDBJ databases">
        <title>Phylogenomic reconstructions and comparative analyses of Kickxellomycotina fungi.</title>
        <authorList>
            <person name="Reynolds N.K."/>
            <person name="Stajich J.E."/>
            <person name="Barry K."/>
            <person name="Grigoriev I.V."/>
            <person name="Crous P."/>
            <person name="Smith M.E."/>
        </authorList>
    </citation>
    <scope>NUCLEOTIDE SEQUENCE</scope>
    <source>
        <strain evidence="1">CBS 190363</strain>
    </source>
</reference>
<evidence type="ECO:0000313" key="1">
    <source>
        <dbReference type="EMBL" id="KAJ2900697.1"/>
    </source>
</evidence>
<accession>A0ACC1M8Z6</accession>
<proteinExistence type="predicted"/>
<sequence>MEDGDIVDAFISRRGLQLETDATKGQRTVARRNFRRGEAIISIPPLFGFPVHPGEKDEEGEEKESEEDRCYLCFSQVPPRHPRCSQCGISQYCSAECLTTHWKQRHYFECTRIKDSTARVDSKRIKPSFRPWLRMAMGVDCATAATSELQGRAPRWLRVQTVAWTRLVSHRAQHPRHITRQYEEIATVLGSPSAVDALCRFGCNNFAAANESGTIGHLCCPLVSLLLNHSCLPNAAYAYTASGELLVTALTDIRSGDEISLAYVDGLLPRSQRQKELSAVYFFDCKCIRCSGQAPRALIDELMDRKPEQEKLPSALPTDFAMPAAVDGWALKVVAVLLANAGDSLMLEAVRGQLARDVSFVAYSHWRECQDECLDRVAANESDAQWPWAAAAALHVLAFYALAYPPTHPLVGRQCLKAAQLAWNALQSSSANQGVADRALVGALASAAQSILEPPSSSSVGRQIFAILDLVNEK</sequence>
<evidence type="ECO:0000313" key="2">
    <source>
        <dbReference type="Proteomes" id="UP001139981"/>
    </source>
</evidence>
<name>A0ACC1M8Z6_9FUNG</name>
<organism evidence="1 2">
    <name type="scientific">Coemansia aciculifera</name>
    <dbReference type="NCBI Taxonomy" id="417176"/>
    <lineage>
        <taxon>Eukaryota</taxon>
        <taxon>Fungi</taxon>
        <taxon>Fungi incertae sedis</taxon>
        <taxon>Zoopagomycota</taxon>
        <taxon>Kickxellomycotina</taxon>
        <taxon>Kickxellomycetes</taxon>
        <taxon>Kickxellales</taxon>
        <taxon>Kickxellaceae</taxon>
        <taxon>Coemansia</taxon>
    </lineage>
</organism>
<gene>
    <name evidence="1" type="ORF">IWW38_000371</name>
</gene>
<comment type="caution">
    <text evidence="1">The sequence shown here is derived from an EMBL/GenBank/DDBJ whole genome shotgun (WGS) entry which is preliminary data.</text>
</comment>
<dbReference type="Proteomes" id="UP001139981">
    <property type="component" value="Unassembled WGS sequence"/>
</dbReference>
<keyword evidence="2" id="KW-1185">Reference proteome</keyword>
<dbReference type="EMBL" id="JANBVB010000003">
    <property type="protein sequence ID" value="KAJ2900697.1"/>
    <property type="molecule type" value="Genomic_DNA"/>
</dbReference>